<sequence length="51" mass="6033">MLPASEGTIYELWLKDLLEIKPDIDDKLEAIPNVLQFCWKKKKLLKETSRM</sequence>
<accession>A0A367ISF9</accession>
<feature type="non-terminal residue" evidence="1">
    <location>
        <position position="51"/>
    </location>
</feature>
<protein>
    <submittedName>
        <fullName evidence="1">Uncharacterized protein</fullName>
    </submittedName>
</protein>
<gene>
    <name evidence="1" type="ORF">CU097_005292</name>
</gene>
<dbReference type="EMBL" id="PJQL01003823">
    <property type="protein sequence ID" value="RCH80608.1"/>
    <property type="molecule type" value="Genomic_DNA"/>
</dbReference>
<proteinExistence type="predicted"/>
<comment type="caution">
    <text evidence="1">The sequence shown here is derived from an EMBL/GenBank/DDBJ whole genome shotgun (WGS) entry which is preliminary data.</text>
</comment>
<dbReference type="Proteomes" id="UP000252139">
    <property type="component" value="Unassembled WGS sequence"/>
</dbReference>
<organism evidence="1 2">
    <name type="scientific">Rhizopus azygosporus</name>
    <name type="common">Rhizopus microsporus var. azygosporus</name>
    <dbReference type="NCBI Taxonomy" id="86630"/>
    <lineage>
        <taxon>Eukaryota</taxon>
        <taxon>Fungi</taxon>
        <taxon>Fungi incertae sedis</taxon>
        <taxon>Mucoromycota</taxon>
        <taxon>Mucoromycotina</taxon>
        <taxon>Mucoromycetes</taxon>
        <taxon>Mucorales</taxon>
        <taxon>Mucorineae</taxon>
        <taxon>Rhizopodaceae</taxon>
        <taxon>Rhizopus</taxon>
    </lineage>
</organism>
<reference evidence="1 2" key="1">
    <citation type="journal article" date="2018" name="G3 (Bethesda)">
        <title>Phylogenetic and Phylogenomic Definition of Rhizopus Species.</title>
        <authorList>
            <person name="Gryganskyi A.P."/>
            <person name="Golan J."/>
            <person name="Dolatabadi S."/>
            <person name="Mondo S."/>
            <person name="Robb S."/>
            <person name="Idnurm A."/>
            <person name="Muszewska A."/>
            <person name="Steczkiewicz K."/>
            <person name="Masonjones S."/>
            <person name="Liao H.L."/>
            <person name="Gajdeczka M.T."/>
            <person name="Anike F."/>
            <person name="Vuek A."/>
            <person name="Anishchenko I.M."/>
            <person name="Voigt K."/>
            <person name="de Hoog G.S."/>
            <person name="Smith M.E."/>
            <person name="Heitman J."/>
            <person name="Vilgalys R."/>
            <person name="Stajich J.E."/>
        </authorList>
    </citation>
    <scope>NUCLEOTIDE SEQUENCE [LARGE SCALE GENOMIC DNA]</scope>
    <source>
        <strain evidence="1 2">CBS 357.93</strain>
    </source>
</reference>
<evidence type="ECO:0000313" key="2">
    <source>
        <dbReference type="Proteomes" id="UP000252139"/>
    </source>
</evidence>
<keyword evidence="2" id="KW-1185">Reference proteome</keyword>
<name>A0A367ISF9_RHIAZ</name>
<dbReference type="OrthoDB" id="2261494at2759"/>
<dbReference type="AlphaFoldDB" id="A0A367ISF9"/>
<evidence type="ECO:0000313" key="1">
    <source>
        <dbReference type="EMBL" id="RCH80608.1"/>
    </source>
</evidence>